<organism evidence="12 13">
    <name type="scientific">Mesorhabditis spiculigera</name>
    <dbReference type="NCBI Taxonomy" id="96644"/>
    <lineage>
        <taxon>Eukaryota</taxon>
        <taxon>Metazoa</taxon>
        <taxon>Ecdysozoa</taxon>
        <taxon>Nematoda</taxon>
        <taxon>Chromadorea</taxon>
        <taxon>Rhabditida</taxon>
        <taxon>Rhabditina</taxon>
        <taxon>Rhabditomorpha</taxon>
        <taxon>Rhabditoidea</taxon>
        <taxon>Rhabditidae</taxon>
        <taxon>Mesorhabditinae</taxon>
        <taxon>Mesorhabditis</taxon>
    </lineage>
</organism>
<dbReference type="AlphaFoldDB" id="A0AA36C903"/>
<dbReference type="EMBL" id="CATQJA010000898">
    <property type="protein sequence ID" value="CAJ0564595.1"/>
    <property type="molecule type" value="Genomic_DNA"/>
</dbReference>
<dbReference type="Gene3D" id="3.40.50.1240">
    <property type="entry name" value="Phosphoglycerate mutase-like"/>
    <property type="match status" value="1"/>
</dbReference>
<evidence type="ECO:0000256" key="2">
    <source>
        <dbReference type="ARBA" id="ARBA00006717"/>
    </source>
</evidence>
<evidence type="ECO:0000256" key="8">
    <source>
        <dbReference type="ARBA" id="ARBA00042520"/>
    </source>
</evidence>
<evidence type="ECO:0000256" key="9">
    <source>
        <dbReference type="ARBA" id="ARBA00047761"/>
    </source>
</evidence>
<dbReference type="SUPFAM" id="SSF53254">
    <property type="entry name" value="Phosphoglycerate mutase-like"/>
    <property type="match status" value="1"/>
</dbReference>
<evidence type="ECO:0000256" key="10">
    <source>
        <dbReference type="ARBA" id="ARBA00048336"/>
    </source>
</evidence>
<feature type="binding site" evidence="11">
    <location>
        <position position="62"/>
    </location>
    <ligand>
        <name>substrate</name>
    </ligand>
</feature>
<evidence type="ECO:0000256" key="4">
    <source>
        <dbReference type="ARBA" id="ARBA00022787"/>
    </source>
</evidence>
<comment type="catalytic activity">
    <reaction evidence="10">
        <text>O-phospho-L-threonyl-[protein] + H2O = L-threonyl-[protein] + phosphate</text>
        <dbReference type="Rhea" id="RHEA:47004"/>
        <dbReference type="Rhea" id="RHEA-COMP:11060"/>
        <dbReference type="Rhea" id="RHEA-COMP:11605"/>
        <dbReference type="ChEBI" id="CHEBI:15377"/>
        <dbReference type="ChEBI" id="CHEBI:30013"/>
        <dbReference type="ChEBI" id="CHEBI:43474"/>
        <dbReference type="ChEBI" id="CHEBI:61977"/>
        <dbReference type="EC" id="3.1.3.16"/>
    </reaction>
</comment>
<dbReference type="CDD" id="cd07067">
    <property type="entry name" value="HP_PGM_like"/>
    <property type="match status" value="1"/>
</dbReference>
<evidence type="ECO:0000256" key="7">
    <source>
        <dbReference type="ARBA" id="ARBA00040722"/>
    </source>
</evidence>
<comment type="catalytic activity">
    <reaction evidence="9">
        <text>O-phospho-L-seryl-[protein] + H2O = L-seryl-[protein] + phosphate</text>
        <dbReference type="Rhea" id="RHEA:20629"/>
        <dbReference type="Rhea" id="RHEA-COMP:9863"/>
        <dbReference type="Rhea" id="RHEA-COMP:11604"/>
        <dbReference type="ChEBI" id="CHEBI:15377"/>
        <dbReference type="ChEBI" id="CHEBI:29999"/>
        <dbReference type="ChEBI" id="CHEBI:43474"/>
        <dbReference type="ChEBI" id="CHEBI:83421"/>
        <dbReference type="EC" id="3.1.3.16"/>
    </reaction>
</comment>
<feature type="non-terminal residue" evidence="12">
    <location>
        <position position="1"/>
    </location>
</feature>
<evidence type="ECO:0000313" key="13">
    <source>
        <dbReference type="Proteomes" id="UP001177023"/>
    </source>
</evidence>
<evidence type="ECO:0000256" key="6">
    <source>
        <dbReference type="ARBA" id="ARBA00039765"/>
    </source>
</evidence>
<dbReference type="GO" id="GO:0004722">
    <property type="term" value="F:protein serine/threonine phosphatase activity"/>
    <property type="evidence" value="ECO:0007669"/>
    <property type="project" value="UniProtKB-EC"/>
</dbReference>
<proteinExistence type="inferred from homology"/>
<evidence type="ECO:0000256" key="3">
    <source>
        <dbReference type="ARBA" id="ARBA00013081"/>
    </source>
</evidence>
<dbReference type="InterPro" id="IPR013078">
    <property type="entry name" value="His_Pase_superF_clade-1"/>
</dbReference>
<keyword evidence="13" id="KW-1185">Reference proteome</keyword>
<name>A0AA36C903_9BILA</name>
<evidence type="ECO:0000256" key="11">
    <source>
        <dbReference type="PIRSR" id="PIRSR613078-2"/>
    </source>
</evidence>
<dbReference type="InterPro" id="IPR029033">
    <property type="entry name" value="His_PPase_superfam"/>
</dbReference>
<protein>
    <recommendedName>
        <fullName evidence="6">Serine/threonine-protein phosphatase PGAM5, mitochondrial</fullName>
        <ecNumber evidence="3">3.1.3.16</ecNumber>
    </recommendedName>
    <alternativeName>
        <fullName evidence="8">Phosphoglycerate mutase family member 5 homolog</fullName>
    </alternativeName>
    <alternativeName>
        <fullName evidence="7">Serine/threonine-protein phosphatase Pgam5, mitochondrial</fullName>
    </alternativeName>
</protein>
<accession>A0AA36C903</accession>
<keyword evidence="4" id="KW-0472">Membrane</keyword>
<gene>
    <name evidence="12" type="ORF">MSPICULIGERA_LOCUS3269</name>
</gene>
<dbReference type="SMART" id="SM00855">
    <property type="entry name" value="PGAM"/>
    <property type="match status" value="1"/>
</dbReference>
<dbReference type="GO" id="GO:0005741">
    <property type="term" value="C:mitochondrial outer membrane"/>
    <property type="evidence" value="ECO:0007669"/>
    <property type="project" value="UniProtKB-SubCell"/>
</dbReference>
<sequence>MIAEHKPTATRNIILIRHGQYKMDSKDKFLTELGREQAALLGERLANSGIKFTTLYMSTMNRATETAGIILEKLPSDLPRKSDALIEEGPPYPPEPAVPHWVPAKNEFFSEGLRIEAAFRKYFHRAPPQQKEDSTEVLVCHANVIRYFVCRALQFPPEGWLRMSLGNCSMTWLMIRPNGRVALRSLGDIGHLPADKVTFS</sequence>
<dbReference type="Pfam" id="PF00300">
    <property type="entry name" value="His_Phos_1"/>
    <property type="match status" value="2"/>
</dbReference>
<comment type="caution">
    <text evidence="12">The sequence shown here is derived from an EMBL/GenBank/DDBJ whole genome shotgun (WGS) entry which is preliminary data.</text>
</comment>
<evidence type="ECO:0000256" key="1">
    <source>
        <dbReference type="ARBA" id="ARBA00004294"/>
    </source>
</evidence>
<dbReference type="GO" id="GO:0090141">
    <property type="term" value="P:positive regulation of mitochondrial fission"/>
    <property type="evidence" value="ECO:0007669"/>
    <property type="project" value="TreeGrafter"/>
</dbReference>
<dbReference type="PANTHER" id="PTHR20935">
    <property type="entry name" value="PHOSPHOGLYCERATE MUTASE-RELATED"/>
    <property type="match status" value="1"/>
</dbReference>
<dbReference type="InterPro" id="IPR051021">
    <property type="entry name" value="Mito_Ser/Thr_phosphatase"/>
</dbReference>
<reference evidence="12" key="1">
    <citation type="submission" date="2023-06" db="EMBL/GenBank/DDBJ databases">
        <authorList>
            <person name="Delattre M."/>
        </authorList>
    </citation>
    <scope>NUCLEOTIDE SEQUENCE</scope>
    <source>
        <strain evidence="12">AF72</strain>
    </source>
</reference>
<keyword evidence="4" id="KW-0496">Mitochondrion</keyword>
<keyword evidence="5" id="KW-0378">Hydrolase</keyword>
<keyword evidence="4" id="KW-1000">Mitochondrion outer membrane</keyword>
<dbReference type="Proteomes" id="UP001177023">
    <property type="component" value="Unassembled WGS sequence"/>
</dbReference>
<dbReference type="PANTHER" id="PTHR20935:SF0">
    <property type="entry name" value="SERINE_THREONINE-PROTEIN PHOSPHATASE PGAM5, MITOCHONDRIAL"/>
    <property type="match status" value="1"/>
</dbReference>
<dbReference type="EC" id="3.1.3.16" evidence="3"/>
<comment type="similarity">
    <text evidence="2">Belongs to the phosphoglycerate mutase family. BPG-dependent PGAM subfamily.</text>
</comment>
<evidence type="ECO:0000256" key="5">
    <source>
        <dbReference type="ARBA" id="ARBA00022801"/>
    </source>
</evidence>
<comment type="subcellular location">
    <subcellularLocation>
        <location evidence="1">Mitochondrion outer membrane</location>
    </subcellularLocation>
</comment>
<evidence type="ECO:0000313" key="12">
    <source>
        <dbReference type="EMBL" id="CAJ0564595.1"/>
    </source>
</evidence>